<dbReference type="CDD" id="cd00146">
    <property type="entry name" value="PKD"/>
    <property type="match status" value="1"/>
</dbReference>
<dbReference type="GO" id="GO:0006999">
    <property type="term" value="P:nuclear pore organization"/>
    <property type="evidence" value="ECO:0007669"/>
    <property type="project" value="TreeGrafter"/>
</dbReference>
<sequence>MLDFNFSNGITPFTINYTENGFSLSEGPINNTGTYSITASPSQIITNYDNIYANVSVTDSAGCINQNIVNSEIVNVNILPEINTSTGPNPICIGQNSSLNFNSISGIHPIIIDYNVTDVNGTTLSNEIIGFGGLTLPITINTTTTYEIISLVDDSLCTNLSNEIEVITVNPLPDLTISTANSVCVGDTAFCIINFTAGTAPWNISYNAYGINNILSTSNTSDTIEIIMQNTDADLLINNLVDNNTCENLTIPINTITPNPLPIVTISGTGTVCAFDGITDIIITTTGGASPYTLDYNNGITSFSEIIGSPETLTTPNAGTYIIESIFDANNCSADLTSTNTITNVSETPELNTSYSTELCEGDPLVIDLNFTSGSPPFIIDYTFNGTATFTTVNNLQGLLSFVSTNPTNILLDIITSSNNCINPINEAITITLNPLPIATIIDTTIVLCEGGGEADILVVTTDGTPFYNIVYTNGTNIDSVTYADSSQIFKTNTSGVYSLLSVTDSKGCESINMNGFATVIINPLPDVAISAYPTQTEITDPLIYFQDRSSNHILGEWDFDDGQTQASNFNTINHIYSDTGTYQVSLTTVSIDGCENTAYQTIIISPTFTIYIPNAFTPNNDLDNDYFMPILEGVQDFEMSIYDRQGQRIFKTEEYSNEYCIKGCNATWDGTVKNGEYGITGVYIYKLIITDINGKLRNFEGIVTLIR</sequence>
<organism evidence="2">
    <name type="scientific">Virus NIOZ-UU157</name>
    <dbReference type="NCBI Taxonomy" id="2763269"/>
    <lineage>
        <taxon>Viruses</taxon>
    </lineage>
</organism>
<dbReference type="InterPro" id="IPR000601">
    <property type="entry name" value="PKD_dom"/>
</dbReference>
<dbReference type="EMBL" id="MW030550">
    <property type="protein sequence ID" value="QPI16281.1"/>
    <property type="molecule type" value="Genomic_DNA"/>
</dbReference>
<dbReference type="SUPFAM" id="SSF49299">
    <property type="entry name" value="PKD domain"/>
    <property type="match status" value="1"/>
</dbReference>
<name>A0A7S9SUI2_9VIRU</name>
<dbReference type="InterPro" id="IPR035986">
    <property type="entry name" value="PKD_dom_sf"/>
</dbReference>
<evidence type="ECO:0000259" key="1">
    <source>
        <dbReference type="PROSITE" id="PS50093"/>
    </source>
</evidence>
<dbReference type="InterPro" id="IPR037701">
    <property type="entry name" value="Pom152"/>
</dbReference>
<dbReference type="InterPro" id="IPR013783">
    <property type="entry name" value="Ig-like_fold"/>
</dbReference>
<proteinExistence type="predicted"/>
<dbReference type="Pfam" id="PF13585">
    <property type="entry name" value="CHU_C"/>
    <property type="match status" value="1"/>
</dbReference>
<reference evidence="2" key="1">
    <citation type="submission" date="2020-08" db="EMBL/GenBank/DDBJ databases">
        <title>Bridging the membrane lipid divide: bacteria of the FCB group superphylum have the potential to synthesize archaeal ether lipids.</title>
        <authorList>
            <person name="Villanueva L."/>
            <person name="von Meijenfeldt F.A.B."/>
            <person name="Westbye A.B."/>
            <person name="Yadav S."/>
            <person name="Hopmans E.C."/>
            <person name="Dutilh B.E."/>
            <person name="Sinninghe Damste J.S."/>
        </authorList>
    </citation>
    <scope>NUCLEOTIDE SEQUENCE</scope>
    <source>
        <strain evidence="2">NIOZ-UU157</strain>
    </source>
</reference>
<gene>
    <name evidence="2" type="ORF">NIOZUU157_00167</name>
</gene>
<evidence type="ECO:0000313" key="2">
    <source>
        <dbReference type="EMBL" id="QPI16281.1"/>
    </source>
</evidence>
<dbReference type="SMART" id="SM00089">
    <property type="entry name" value="PKD"/>
    <property type="match status" value="1"/>
</dbReference>
<accession>A0A7S9SUI2</accession>
<dbReference type="PANTHER" id="PTHR28206">
    <property type="entry name" value="NUCLEOPORIN POM152"/>
    <property type="match status" value="1"/>
</dbReference>
<dbReference type="Pfam" id="PF18911">
    <property type="entry name" value="PKD_4"/>
    <property type="match status" value="1"/>
</dbReference>
<dbReference type="Gene3D" id="2.60.40.10">
    <property type="entry name" value="Immunoglobulins"/>
    <property type="match status" value="1"/>
</dbReference>
<feature type="domain" description="PKD" evidence="1">
    <location>
        <begin position="526"/>
        <end position="605"/>
    </location>
</feature>
<dbReference type="InterPro" id="IPR022409">
    <property type="entry name" value="PKD/Chitinase_dom"/>
</dbReference>
<dbReference type="PROSITE" id="PS50093">
    <property type="entry name" value="PKD"/>
    <property type="match status" value="1"/>
</dbReference>
<protein>
    <recommendedName>
        <fullName evidence="1">PKD domain-containing protein</fullName>
    </recommendedName>
</protein>
<dbReference type="PANTHER" id="PTHR28206:SF1">
    <property type="entry name" value="NUCLEOPORIN POM152"/>
    <property type="match status" value="1"/>
</dbReference>